<evidence type="ECO:0000256" key="9">
    <source>
        <dbReference type="SAM" id="MobiDB-lite"/>
    </source>
</evidence>
<dbReference type="SUPFAM" id="SSF88713">
    <property type="entry name" value="Glycoside hydrolase/deacetylase"/>
    <property type="match status" value="1"/>
</dbReference>
<dbReference type="GO" id="GO:0098552">
    <property type="term" value="C:side of membrane"/>
    <property type="evidence" value="ECO:0007669"/>
    <property type="project" value="UniProtKB-KW"/>
</dbReference>
<keyword evidence="5 10" id="KW-0732">Signal</keyword>
<dbReference type="Proteomes" id="UP000310685">
    <property type="component" value="Unassembled WGS sequence"/>
</dbReference>
<evidence type="ECO:0000256" key="4">
    <source>
        <dbReference type="ARBA" id="ARBA00022723"/>
    </source>
</evidence>
<feature type="signal peptide" evidence="10">
    <location>
        <begin position="1"/>
        <end position="16"/>
    </location>
</feature>
<evidence type="ECO:0000256" key="3">
    <source>
        <dbReference type="ARBA" id="ARBA00022622"/>
    </source>
</evidence>
<organism evidence="12 15">
    <name type="scientific">Wallemia mellicola</name>
    <dbReference type="NCBI Taxonomy" id="1708541"/>
    <lineage>
        <taxon>Eukaryota</taxon>
        <taxon>Fungi</taxon>
        <taxon>Dikarya</taxon>
        <taxon>Basidiomycota</taxon>
        <taxon>Wallemiomycotina</taxon>
        <taxon>Wallemiomycetes</taxon>
        <taxon>Wallemiales</taxon>
        <taxon>Wallemiaceae</taxon>
        <taxon>Wallemia</taxon>
    </lineage>
</organism>
<dbReference type="Proteomes" id="UP000309601">
    <property type="component" value="Unassembled WGS sequence"/>
</dbReference>
<keyword evidence="7" id="KW-0119">Carbohydrate metabolism</keyword>
<feature type="chain" id="PRO_5044609264" evidence="10">
    <location>
        <begin position="17"/>
        <end position="288"/>
    </location>
</feature>
<keyword evidence="3" id="KW-0336">GPI-anchor</keyword>
<keyword evidence="4" id="KW-0479">Metal-binding</keyword>
<dbReference type="GO" id="GO:0046872">
    <property type="term" value="F:metal ion binding"/>
    <property type="evidence" value="ECO:0007669"/>
    <property type="project" value="UniProtKB-KW"/>
</dbReference>
<evidence type="ECO:0000256" key="7">
    <source>
        <dbReference type="ARBA" id="ARBA00023277"/>
    </source>
</evidence>
<comment type="caution">
    <text evidence="12">The sequence shown here is derived from an EMBL/GenBank/DDBJ whole genome shotgun (WGS) entry which is preliminary data.</text>
</comment>
<keyword evidence="3" id="KW-0472">Membrane</keyword>
<keyword evidence="6 12" id="KW-0378">Hydrolase</keyword>
<dbReference type="EMBL" id="SPRC01000018">
    <property type="protein sequence ID" value="TIB80189.1"/>
    <property type="molecule type" value="Genomic_DNA"/>
</dbReference>
<dbReference type="InterPro" id="IPR002509">
    <property type="entry name" value="NODB_dom"/>
</dbReference>
<evidence type="ECO:0000256" key="5">
    <source>
        <dbReference type="ARBA" id="ARBA00022729"/>
    </source>
</evidence>
<name>A0A4T0RRU8_9BASI</name>
<sequence>MLNKVIASAVIAAVAASPLTSRQDQGTSAVFNCNHDFALTYDDGRFRYFSAQTSADQPQVLTPTVTSSPIAFQTLVISTFLNGNNWSDIRCIYDEDMVQNIQYAHSKGHLIGSHGWYVILPMTANLKSFRSHASFNDITREQLDSEIDNVDEALKKILGIVPKYVRPPYGTCDASCVDYLQAKGKTVVQWSEDSGDSAGVEPSEIISKIQGWAADGKPHLILDHEVYQSSVEEVVPAVLPSFDGKKLTTVAECIDAEPYLEVSAPGTRDDTWTCSNKPPIKATPGSSA</sequence>
<accession>A0A4T0RRU8</accession>
<feature type="region of interest" description="Disordered" evidence="9">
    <location>
        <begin position="265"/>
        <end position="288"/>
    </location>
</feature>
<dbReference type="GO" id="GO:0005975">
    <property type="term" value="P:carbohydrate metabolic process"/>
    <property type="evidence" value="ECO:0007669"/>
    <property type="project" value="InterPro"/>
</dbReference>
<evidence type="ECO:0000313" key="14">
    <source>
        <dbReference type="Proteomes" id="UP000309601"/>
    </source>
</evidence>
<evidence type="ECO:0000256" key="2">
    <source>
        <dbReference type="ARBA" id="ARBA00004609"/>
    </source>
</evidence>
<proteinExistence type="predicted"/>
<dbReference type="PANTHER" id="PTHR46471:SF2">
    <property type="entry name" value="CHITIN DEACETYLASE-RELATED"/>
    <property type="match status" value="1"/>
</dbReference>
<dbReference type="PANTHER" id="PTHR46471">
    <property type="entry name" value="CHITIN DEACETYLASE"/>
    <property type="match status" value="1"/>
</dbReference>
<evidence type="ECO:0000313" key="15">
    <source>
        <dbReference type="Proteomes" id="UP000310685"/>
    </source>
</evidence>
<dbReference type="Pfam" id="PF01522">
    <property type="entry name" value="Polysacc_deac_1"/>
    <property type="match status" value="1"/>
</dbReference>
<dbReference type="GO" id="GO:0005886">
    <property type="term" value="C:plasma membrane"/>
    <property type="evidence" value="ECO:0007669"/>
    <property type="project" value="UniProtKB-SubCell"/>
</dbReference>
<dbReference type="EMBL" id="SPRW01000001">
    <property type="protein sequence ID" value="TIC71374.1"/>
    <property type="molecule type" value="Genomic_DNA"/>
</dbReference>
<protein>
    <submittedName>
        <fullName evidence="12">Glycoside hydrolase/deacetylase</fullName>
    </submittedName>
</protein>
<gene>
    <name evidence="13" type="ORF">E3Q02_00076</name>
    <name evidence="12" type="ORF">E3Q22_02112</name>
</gene>
<dbReference type="Gene3D" id="3.20.20.370">
    <property type="entry name" value="Glycoside hydrolase/deacetylase"/>
    <property type="match status" value="1"/>
</dbReference>
<evidence type="ECO:0000313" key="12">
    <source>
        <dbReference type="EMBL" id="TIB80189.1"/>
    </source>
</evidence>
<evidence type="ECO:0000256" key="8">
    <source>
        <dbReference type="ARBA" id="ARBA00023288"/>
    </source>
</evidence>
<feature type="domain" description="NodB homology" evidence="11">
    <location>
        <begin position="38"/>
        <end position="187"/>
    </location>
</feature>
<dbReference type="AlphaFoldDB" id="A0A4T0RRU8"/>
<comment type="subcellular location">
    <subcellularLocation>
        <location evidence="2">Cell membrane</location>
        <topology evidence="2">Lipid-anchor</topology>
        <topology evidence="2">GPI-anchor</topology>
    </subcellularLocation>
</comment>
<reference evidence="14 15" key="1">
    <citation type="submission" date="2019-03" db="EMBL/GenBank/DDBJ databases">
        <title>Sequencing 25 genomes of Wallemia mellicola.</title>
        <authorList>
            <person name="Gostincar C."/>
        </authorList>
    </citation>
    <scope>NUCLEOTIDE SEQUENCE [LARGE SCALE GENOMIC DNA]</scope>
    <source>
        <strain evidence="13 14">EXF-1274</strain>
        <strain evidence="12 15">EXF-6152</strain>
    </source>
</reference>
<dbReference type="InterPro" id="IPR011330">
    <property type="entry name" value="Glyco_hydro/deAcase_b/a-brl"/>
</dbReference>
<evidence type="ECO:0000256" key="6">
    <source>
        <dbReference type="ARBA" id="ARBA00022801"/>
    </source>
</evidence>
<evidence type="ECO:0000313" key="13">
    <source>
        <dbReference type="EMBL" id="TIC71374.1"/>
    </source>
</evidence>
<keyword evidence="8" id="KW-0449">Lipoprotein</keyword>
<keyword evidence="3" id="KW-0325">Glycoprotein</keyword>
<comment type="cofactor">
    <cofactor evidence="1">
        <name>Co(2+)</name>
        <dbReference type="ChEBI" id="CHEBI:48828"/>
    </cofactor>
</comment>
<dbReference type="GO" id="GO:0016810">
    <property type="term" value="F:hydrolase activity, acting on carbon-nitrogen (but not peptide) bonds"/>
    <property type="evidence" value="ECO:0007669"/>
    <property type="project" value="InterPro"/>
</dbReference>
<evidence type="ECO:0000259" key="11">
    <source>
        <dbReference type="Pfam" id="PF01522"/>
    </source>
</evidence>
<evidence type="ECO:0000256" key="1">
    <source>
        <dbReference type="ARBA" id="ARBA00001941"/>
    </source>
</evidence>
<evidence type="ECO:0000256" key="10">
    <source>
        <dbReference type="SAM" id="SignalP"/>
    </source>
</evidence>